<comment type="caution">
    <text evidence="1">The sequence shown here is derived from an EMBL/GenBank/DDBJ whole genome shotgun (WGS) entry which is preliminary data.</text>
</comment>
<dbReference type="RefSeq" id="WP_168354409.1">
    <property type="nucleotide sequence ID" value="NZ_SRYD01000025.1"/>
</dbReference>
<accession>A0A4S2FXF8</accession>
<dbReference type="InterPro" id="IPR054052">
    <property type="entry name" value="Y16Q-like"/>
</dbReference>
<evidence type="ECO:0000313" key="2">
    <source>
        <dbReference type="Proteomes" id="UP000306630"/>
    </source>
</evidence>
<dbReference type="AlphaFoldDB" id="A0A4S2FXF8"/>
<dbReference type="Pfam" id="PF21825">
    <property type="entry name" value="crAss001_48"/>
    <property type="match status" value="1"/>
</dbReference>
<organism evidence="1 2">
    <name type="scientific">Muribaculum intestinale</name>
    <dbReference type="NCBI Taxonomy" id="1796646"/>
    <lineage>
        <taxon>Bacteria</taxon>
        <taxon>Pseudomonadati</taxon>
        <taxon>Bacteroidota</taxon>
        <taxon>Bacteroidia</taxon>
        <taxon>Bacteroidales</taxon>
        <taxon>Muribaculaceae</taxon>
        <taxon>Muribaculum</taxon>
    </lineage>
</organism>
<dbReference type="Proteomes" id="UP000306630">
    <property type="component" value="Unassembled WGS sequence"/>
</dbReference>
<gene>
    <name evidence="1" type="ORF">E5333_07520</name>
</gene>
<proteinExistence type="predicted"/>
<name>A0A4S2FXF8_9BACT</name>
<sequence length="128" mass="15076">MGASDAKHYGAQITEETIKKNISNPGYLVEYPDGYRSWSPKKAFEDAYRLSETYVDRLRIEHEDLKARYLKGQEFMYSEKFNILSVDEQEALSVQMDLMRKYLFVLASRIKYAEAQEMKMNLKTTDHE</sequence>
<protein>
    <submittedName>
        <fullName evidence="1">Uncharacterized protein</fullName>
    </submittedName>
</protein>
<reference evidence="1 2" key="1">
    <citation type="submission" date="2019-04" db="EMBL/GenBank/DDBJ databases">
        <title>Microbes associate with the intestines of laboratory mice.</title>
        <authorList>
            <person name="Navarre W."/>
            <person name="Wong E."/>
            <person name="Huang K."/>
            <person name="Tropini C."/>
            <person name="Ng K."/>
            <person name="Yu B."/>
        </authorList>
    </citation>
    <scope>NUCLEOTIDE SEQUENCE [LARGE SCALE GENOMIC DNA]</scope>
    <source>
        <strain evidence="1 2">NM06_A21</strain>
    </source>
</reference>
<dbReference type="EMBL" id="SRYD01000025">
    <property type="protein sequence ID" value="TGY74113.1"/>
    <property type="molecule type" value="Genomic_DNA"/>
</dbReference>
<evidence type="ECO:0000313" key="1">
    <source>
        <dbReference type="EMBL" id="TGY74113.1"/>
    </source>
</evidence>